<comment type="caution">
    <text evidence="7">The sequence shown here is derived from an EMBL/GenBank/DDBJ whole genome shotgun (WGS) entry which is preliminary data.</text>
</comment>
<dbReference type="InterPro" id="IPR006665">
    <property type="entry name" value="OmpA-like"/>
</dbReference>
<dbReference type="InterPro" id="IPR006664">
    <property type="entry name" value="OMP_bac"/>
</dbReference>
<evidence type="ECO:0000256" key="3">
    <source>
        <dbReference type="PROSITE-ProRule" id="PRU00473"/>
    </source>
</evidence>
<feature type="transmembrane region" description="Helical" evidence="5">
    <location>
        <begin position="325"/>
        <end position="347"/>
    </location>
</feature>
<name>A0A2D0KU75_9GAMM</name>
<dbReference type="CDD" id="cd07185">
    <property type="entry name" value="OmpA_C-like"/>
    <property type="match status" value="1"/>
</dbReference>
<dbReference type="Pfam" id="PF00691">
    <property type="entry name" value="OmpA"/>
    <property type="match status" value="1"/>
</dbReference>
<evidence type="ECO:0000256" key="1">
    <source>
        <dbReference type="ARBA" id="ARBA00004442"/>
    </source>
</evidence>
<dbReference type="InterPro" id="IPR050330">
    <property type="entry name" value="Bact_OuterMem_StrucFunc"/>
</dbReference>
<proteinExistence type="predicted"/>
<evidence type="ECO:0000256" key="5">
    <source>
        <dbReference type="SAM" id="Phobius"/>
    </source>
</evidence>
<dbReference type="AlphaFoldDB" id="A0A2D0KU75"/>
<dbReference type="RefSeq" id="WP_099124061.1">
    <property type="nucleotide sequence ID" value="NZ_CAWNRH010000126.1"/>
</dbReference>
<feature type="transmembrane region" description="Helical" evidence="5">
    <location>
        <begin position="31"/>
        <end position="50"/>
    </location>
</feature>
<gene>
    <name evidence="7" type="ORF">Xsto_00603</name>
</gene>
<keyword evidence="5" id="KW-1133">Transmembrane helix</keyword>
<accession>A0A2D0KU75</accession>
<keyword evidence="5" id="KW-0812">Transmembrane</keyword>
<keyword evidence="8" id="KW-1185">Reference proteome</keyword>
<dbReference type="EMBL" id="NJAJ01000005">
    <property type="protein sequence ID" value="PHM66951.1"/>
    <property type="molecule type" value="Genomic_DNA"/>
</dbReference>
<dbReference type="InterPro" id="IPR036737">
    <property type="entry name" value="OmpA-like_sf"/>
</dbReference>
<evidence type="ECO:0000256" key="4">
    <source>
        <dbReference type="SAM" id="MobiDB-lite"/>
    </source>
</evidence>
<dbReference type="PANTHER" id="PTHR30329">
    <property type="entry name" value="STATOR ELEMENT OF FLAGELLAR MOTOR COMPLEX"/>
    <property type="match status" value="1"/>
</dbReference>
<feature type="domain" description="OmpA-like" evidence="6">
    <location>
        <begin position="439"/>
        <end position="557"/>
    </location>
</feature>
<comment type="subcellular location">
    <subcellularLocation>
        <location evidence="1">Cell outer membrane</location>
    </subcellularLocation>
</comment>
<dbReference type="Gene3D" id="3.30.1330.60">
    <property type="entry name" value="OmpA-like domain"/>
    <property type="match status" value="1"/>
</dbReference>
<feature type="region of interest" description="Disordered" evidence="4">
    <location>
        <begin position="554"/>
        <end position="581"/>
    </location>
</feature>
<keyword evidence="2 3" id="KW-0472">Membrane</keyword>
<organism evidence="7 8">
    <name type="scientific">Xenorhabdus stockiae</name>
    <dbReference type="NCBI Taxonomy" id="351614"/>
    <lineage>
        <taxon>Bacteria</taxon>
        <taxon>Pseudomonadati</taxon>
        <taxon>Pseudomonadota</taxon>
        <taxon>Gammaproteobacteria</taxon>
        <taxon>Enterobacterales</taxon>
        <taxon>Morganellaceae</taxon>
        <taxon>Xenorhabdus</taxon>
    </lineage>
</organism>
<dbReference type="PRINTS" id="PR01021">
    <property type="entry name" value="OMPADOMAIN"/>
</dbReference>
<dbReference type="Proteomes" id="UP000222366">
    <property type="component" value="Unassembled WGS sequence"/>
</dbReference>
<dbReference type="GO" id="GO:0009279">
    <property type="term" value="C:cell outer membrane"/>
    <property type="evidence" value="ECO:0007669"/>
    <property type="project" value="UniProtKB-SubCell"/>
</dbReference>
<reference evidence="7 8" key="1">
    <citation type="journal article" date="2017" name="Nat. Microbiol.">
        <title>Natural product diversity associated with the nematode symbionts Photorhabdus and Xenorhabdus.</title>
        <authorList>
            <person name="Tobias N.J."/>
            <person name="Wolff H."/>
            <person name="Djahanschiri B."/>
            <person name="Grundmann F."/>
            <person name="Kronenwerth M."/>
            <person name="Shi Y.M."/>
            <person name="Simonyi S."/>
            <person name="Grun P."/>
            <person name="Shapiro-Ilan D."/>
            <person name="Pidot S.J."/>
            <person name="Stinear T.P."/>
            <person name="Ebersberger I."/>
            <person name="Bode H.B."/>
        </authorList>
    </citation>
    <scope>NUCLEOTIDE SEQUENCE [LARGE SCALE GENOMIC DNA]</scope>
    <source>
        <strain evidence="7 8">DSM 17904</strain>
    </source>
</reference>
<evidence type="ECO:0000256" key="2">
    <source>
        <dbReference type="ARBA" id="ARBA00023136"/>
    </source>
</evidence>
<dbReference type="PANTHER" id="PTHR30329:SF20">
    <property type="entry name" value="EXPORTED PROTEIN"/>
    <property type="match status" value="1"/>
</dbReference>
<dbReference type="PROSITE" id="PS51123">
    <property type="entry name" value="OMPA_2"/>
    <property type="match status" value="1"/>
</dbReference>
<dbReference type="SUPFAM" id="SSF103088">
    <property type="entry name" value="OmpA-like"/>
    <property type="match status" value="1"/>
</dbReference>
<evidence type="ECO:0000313" key="7">
    <source>
        <dbReference type="EMBL" id="PHM66951.1"/>
    </source>
</evidence>
<evidence type="ECO:0000313" key="8">
    <source>
        <dbReference type="Proteomes" id="UP000222366"/>
    </source>
</evidence>
<sequence length="581" mass="64540">MRILFKQGLCLLAVLLIFWLIWGFWSLGTGIRLFLSLMVLAVASCLIFRWRHQAKQYQEQSSDFNHLSLPAEDFRGSLVLVCGYSQGLFSQDSTHREALQGWYLATPDPKSFIHTVQHIAENSPALLANLSVMFCIIPEQLNNQDKLQQSVLEWRRALDESREWIGHLPPFWLCGYLNPLVTSDAVLSQAEATWFTLHDTTAGVQVRSASQTTQPLSVWSVPKQSEYLTHCSQMVWLDQFVQWLNTQFLPLLELPQTGTPVLAPCAMALNFSPLQVVADNLWLQQLKNTTTLTVPKVADIATQLPFPDVLLTQLPRNSRLTNMEIYTGVVGAMTGVFLLLALLASYGNNRNLLTQIQGDLVLFERLVEEPSEPKTQVWNQLKEDATLLSDWHRRGEPLSHSLGLYQGQKVFLIVQAAIASWAPPIPSGPVELTPPPVMPKAQTVSLDSLALFGVGKSTLKSDATKVLVNALVQIKGKPNQKIVISGYTDNTGNPKFNQQLSLKRAEAVRDWMLQNSDIPAACFAVQGHGADQPVASNETEVGRAANRRVEISLVPPENTSQAEVTVPSPEANKGSTHIMEK</sequence>
<protein>
    <submittedName>
        <fullName evidence="7">Putative type VI secretion protein</fullName>
    </submittedName>
</protein>
<evidence type="ECO:0000259" key="6">
    <source>
        <dbReference type="PROSITE" id="PS51123"/>
    </source>
</evidence>
<feature type="transmembrane region" description="Helical" evidence="5">
    <location>
        <begin position="7"/>
        <end position="25"/>
    </location>
</feature>